<organism evidence="1 2">
    <name type="scientific">Peronosclerospora sorghi</name>
    <dbReference type="NCBI Taxonomy" id="230839"/>
    <lineage>
        <taxon>Eukaryota</taxon>
        <taxon>Sar</taxon>
        <taxon>Stramenopiles</taxon>
        <taxon>Oomycota</taxon>
        <taxon>Peronosporomycetes</taxon>
        <taxon>Peronosporales</taxon>
        <taxon>Peronosporaceae</taxon>
        <taxon>Peronosclerospora</taxon>
    </lineage>
</organism>
<name>A0ACC0WMN8_9STRA</name>
<gene>
    <name evidence="1" type="ORF">PsorP6_017252</name>
</gene>
<sequence>MEENKDAPMNPDAACALDASNRGYRLLLGMGWRLGSGLGKREQGSLHTLTATLNIIRSVLQEEYDNITQLATSERRRLDSEVHETAEQLAAREAKSAKKERLEVEVRNMQAAFYCYECRKQYKSVTEMENHLSSYDHHHKRRLKELQQDQQKRRLGSEKEQGAKREKEQEQEQLMLQRRIAAQIQASQGTTAVENKQGDHEQGDGNKTSVKTNSGLSFHEGMKMSLKKPTKKVLAKRSIPSNPFH</sequence>
<accession>A0ACC0WMN8</accession>
<reference evidence="1 2" key="1">
    <citation type="journal article" date="2022" name="bioRxiv">
        <title>The genome of the oomycete Peronosclerospora sorghi, a cosmopolitan pathogen of maize and sorghum, is inflated with dispersed pseudogenes.</title>
        <authorList>
            <person name="Fletcher K."/>
            <person name="Martin F."/>
            <person name="Isakeit T."/>
            <person name="Cavanaugh K."/>
            <person name="Magill C."/>
            <person name="Michelmore R."/>
        </authorList>
    </citation>
    <scope>NUCLEOTIDE SEQUENCE [LARGE SCALE GENOMIC DNA]</scope>
    <source>
        <strain evidence="1">P6</strain>
    </source>
</reference>
<evidence type="ECO:0000313" key="2">
    <source>
        <dbReference type="Proteomes" id="UP001163321"/>
    </source>
</evidence>
<evidence type="ECO:0000313" key="1">
    <source>
        <dbReference type="EMBL" id="KAI9919295.1"/>
    </source>
</evidence>
<dbReference type="Proteomes" id="UP001163321">
    <property type="component" value="Chromosome 11"/>
</dbReference>
<dbReference type="EMBL" id="CM047590">
    <property type="protein sequence ID" value="KAI9919295.1"/>
    <property type="molecule type" value="Genomic_DNA"/>
</dbReference>
<protein>
    <submittedName>
        <fullName evidence="1">Uncharacterized protein</fullName>
    </submittedName>
</protein>
<proteinExistence type="predicted"/>
<comment type="caution">
    <text evidence="1">The sequence shown here is derived from an EMBL/GenBank/DDBJ whole genome shotgun (WGS) entry which is preliminary data.</text>
</comment>
<keyword evidence="2" id="KW-1185">Reference proteome</keyword>